<comment type="caution">
    <text evidence="2">The sequence shown here is derived from an EMBL/GenBank/DDBJ whole genome shotgun (WGS) entry which is preliminary data.</text>
</comment>
<keyword evidence="3" id="KW-1185">Reference proteome</keyword>
<sequence length="128" mass="14331">MATFSLQLNDSIQTHPEISGMTIPYFLQKYLPNENFTFNPLSVWRHLVPTQLVCVTTFNVSHSMVSLPRISCSSHSPQVHTLSTMHKLQSFLNALHHTSPISVTPPRQTLGPITSHLTSSRSKHLGET</sequence>
<dbReference type="Proteomes" id="UP000265520">
    <property type="component" value="Unassembled WGS sequence"/>
</dbReference>
<feature type="compositionally biased region" description="Polar residues" evidence="1">
    <location>
        <begin position="103"/>
        <end position="120"/>
    </location>
</feature>
<name>A0A392Q3B9_9FABA</name>
<evidence type="ECO:0000313" key="2">
    <source>
        <dbReference type="EMBL" id="MCI18588.1"/>
    </source>
</evidence>
<evidence type="ECO:0000313" key="3">
    <source>
        <dbReference type="Proteomes" id="UP000265520"/>
    </source>
</evidence>
<dbReference type="AlphaFoldDB" id="A0A392Q3B9"/>
<organism evidence="2 3">
    <name type="scientific">Trifolium medium</name>
    <dbReference type="NCBI Taxonomy" id="97028"/>
    <lineage>
        <taxon>Eukaryota</taxon>
        <taxon>Viridiplantae</taxon>
        <taxon>Streptophyta</taxon>
        <taxon>Embryophyta</taxon>
        <taxon>Tracheophyta</taxon>
        <taxon>Spermatophyta</taxon>
        <taxon>Magnoliopsida</taxon>
        <taxon>eudicotyledons</taxon>
        <taxon>Gunneridae</taxon>
        <taxon>Pentapetalae</taxon>
        <taxon>rosids</taxon>
        <taxon>fabids</taxon>
        <taxon>Fabales</taxon>
        <taxon>Fabaceae</taxon>
        <taxon>Papilionoideae</taxon>
        <taxon>50 kb inversion clade</taxon>
        <taxon>NPAAA clade</taxon>
        <taxon>Hologalegina</taxon>
        <taxon>IRL clade</taxon>
        <taxon>Trifolieae</taxon>
        <taxon>Trifolium</taxon>
    </lineage>
</organism>
<evidence type="ECO:0000256" key="1">
    <source>
        <dbReference type="SAM" id="MobiDB-lite"/>
    </source>
</evidence>
<accession>A0A392Q3B9</accession>
<protein>
    <submittedName>
        <fullName evidence="2">Uncharacterized protein</fullName>
    </submittedName>
</protein>
<feature type="region of interest" description="Disordered" evidence="1">
    <location>
        <begin position="103"/>
        <end position="128"/>
    </location>
</feature>
<proteinExistence type="predicted"/>
<reference evidence="2 3" key="1">
    <citation type="journal article" date="2018" name="Front. Plant Sci.">
        <title>Red Clover (Trifolium pratense) and Zigzag Clover (T. medium) - A Picture of Genomic Similarities and Differences.</title>
        <authorList>
            <person name="Dluhosova J."/>
            <person name="Istvanek J."/>
            <person name="Nedelnik J."/>
            <person name="Repkova J."/>
        </authorList>
    </citation>
    <scope>NUCLEOTIDE SEQUENCE [LARGE SCALE GENOMIC DNA]</scope>
    <source>
        <strain evidence="3">cv. 10/8</strain>
        <tissue evidence="2">Leaf</tissue>
    </source>
</reference>
<dbReference type="EMBL" id="LXQA010110877">
    <property type="protein sequence ID" value="MCI18588.1"/>
    <property type="molecule type" value="Genomic_DNA"/>
</dbReference>